<comment type="caution">
    <text evidence="3">The sequence shown here is derived from an EMBL/GenBank/DDBJ whole genome shotgun (WGS) entry which is preliminary data.</text>
</comment>
<feature type="transmembrane region" description="Helical" evidence="2">
    <location>
        <begin position="200"/>
        <end position="223"/>
    </location>
</feature>
<evidence type="ECO:0000313" key="4">
    <source>
        <dbReference type="Proteomes" id="UP001300745"/>
    </source>
</evidence>
<dbReference type="RefSeq" id="WP_266000572.1">
    <property type="nucleotide sequence ID" value="NZ_JAPJDN010000045.1"/>
</dbReference>
<protein>
    <submittedName>
        <fullName evidence="3">Spirocyclase AveC family protein</fullName>
    </submittedName>
</protein>
<keyword evidence="2" id="KW-0472">Membrane</keyword>
<evidence type="ECO:0000256" key="2">
    <source>
        <dbReference type="SAM" id="Phobius"/>
    </source>
</evidence>
<feature type="transmembrane region" description="Helical" evidence="2">
    <location>
        <begin position="243"/>
        <end position="265"/>
    </location>
</feature>
<dbReference type="EMBL" id="JAPJDO010000045">
    <property type="protein sequence ID" value="MCX2940672.1"/>
    <property type="molecule type" value="Genomic_DNA"/>
</dbReference>
<feature type="transmembrane region" description="Helical" evidence="2">
    <location>
        <begin position="169"/>
        <end position="188"/>
    </location>
</feature>
<gene>
    <name evidence="3" type="ORF">ORI27_28665</name>
</gene>
<feature type="region of interest" description="Disordered" evidence="1">
    <location>
        <begin position="1"/>
        <end position="22"/>
    </location>
</feature>
<evidence type="ECO:0000313" key="3">
    <source>
        <dbReference type="EMBL" id="MCX2940672.1"/>
    </source>
</evidence>
<dbReference type="InterPro" id="IPR033459">
    <property type="entry name" value="AveC-like"/>
</dbReference>
<keyword evidence="2" id="KW-1133">Transmembrane helix</keyword>
<keyword evidence="4" id="KW-1185">Reference proteome</keyword>
<sequence>MTQVDRTGLSAPGRPPQLDTSQPKATLPVQVWATIGGLVLAFIVVIWTKWVMGPYFTPVPSGPSRQPTWMTNLQFVWQIAFTGIALWFLYWFLVRPWRRDGRPSTDGLLCVAIALLFFQDPLSSFTGHWFTYNMNLFQYGSWVNEIPGWMAYGAPGANVGEPLVFTGAVYIWAFFGMTLIGCWIMRMVSRRWPRLSKPSLIAICFSTLFVADVILEGFIWLPLGFLTYPGGHWNLFAGSWHQYPVHEAIFAGALFTGLACLRYFVNDRGETIADRGLEKLKAGSGVKTTLKFLAFIGVTQAIMMVTYNIPVAVLIAANPAEWPKSIQERSYFTDGVCGAGTTRLCPQPGVPTVGVGDVEIGPGGRSNVPAGVSVPTSFVPFVDTPTG</sequence>
<proteinExistence type="predicted"/>
<keyword evidence="2" id="KW-0812">Transmembrane</keyword>
<dbReference type="Pfam" id="PF17198">
    <property type="entry name" value="AveC_like"/>
    <property type="match status" value="1"/>
</dbReference>
<accession>A0ABT3SPF7</accession>
<evidence type="ECO:0000256" key="1">
    <source>
        <dbReference type="SAM" id="MobiDB-lite"/>
    </source>
</evidence>
<feature type="transmembrane region" description="Helical" evidence="2">
    <location>
        <begin position="31"/>
        <end position="55"/>
    </location>
</feature>
<name>A0ABT3SPF7_9MYCO</name>
<organism evidence="3 4">
    <name type="scientific">Mycobacterium pinniadriaticum</name>
    <dbReference type="NCBI Taxonomy" id="2994102"/>
    <lineage>
        <taxon>Bacteria</taxon>
        <taxon>Bacillati</taxon>
        <taxon>Actinomycetota</taxon>
        <taxon>Actinomycetes</taxon>
        <taxon>Mycobacteriales</taxon>
        <taxon>Mycobacteriaceae</taxon>
        <taxon>Mycobacterium</taxon>
    </lineage>
</organism>
<feature type="transmembrane region" description="Helical" evidence="2">
    <location>
        <begin position="292"/>
        <end position="317"/>
    </location>
</feature>
<feature type="transmembrane region" description="Helical" evidence="2">
    <location>
        <begin position="75"/>
        <end position="94"/>
    </location>
</feature>
<feature type="transmembrane region" description="Helical" evidence="2">
    <location>
        <begin position="106"/>
        <end position="130"/>
    </location>
</feature>
<reference evidence="3 4" key="1">
    <citation type="submission" date="2022-11" db="EMBL/GenBank/DDBJ databases">
        <title>Mycobacterium sp. nov.</title>
        <authorList>
            <person name="Papic B."/>
            <person name="Spicic S."/>
            <person name="Duvnjak S."/>
        </authorList>
    </citation>
    <scope>NUCLEOTIDE SEQUENCE [LARGE SCALE GENOMIC DNA]</scope>
    <source>
        <strain evidence="3 4">CVI_P4</strain>
    </source>
</reference>
<dbReference type="Proteomes" id="UP001300745">
    <property type="component" value="Unassembled WGS sequence"/>
</dbReference>